<dbReference type="EMBL" id="BAAAMK010000008">
    <property type="protein sequence ID" value="GAA1962184.1"/>
    <property type="molecule type" value="Genomic_DNA"/>
</dbReference>
<dbReference type="Gene3D" id="2.160.10.10">
    <property type="entry name" value="Hexapeptide repeat proteins"/>
    <property type="match status" value="1"/>
</dbReference>
<comment type="caution">
    <text evidence="4">The sequence shown here is derived from an EMBL/GenBank/DDBJ whole genome shotgun (WGS) entry which is preliminary data.</text>
</comment>
<evidence type="ECO:0000256" key="3">
    <source>
        <dbReference type="SAM" id="MobiDB-lite"/>
    </source>
</evidence>
<dbReference type="SUPFAM" id="SSF51161">
    <property type="entry name" value="Trimeric LpxA-like enzymes"/>
    <property type="match status" value="1"/>
</dbReference>
<dbReference type="CDD" id="cd04647">
    <property type="entry name" value="LbH_MAT_like"/>
    <property type="match status" value="1"/>
</dbReference>
<organism evidence="4 5">
    <name type="scientific">Agromyces allii</name>
    <dbReference type="NCBI Taxonomy" id="393607"/>
    <lineage>
        <taxon>Bacteria</taxon>
        <taxon>Bacillati</taxon>
        <taxon>Actinomycetota</taxon>
        <taxon>Actinomycetes</taxon>
        <taxon>Micrococcales</taxon>
        <taxon>Microbacteriaceae</taxon>
        <taxon>Agromyces</taxon>
    </lineage>
</organism>
<dbReference type="PROSITE" id="PS00101">
    <property type="entry name" value="HEXAPEP_TRANSFERASES"/>
    <property type="match status" value="1"/>
</dbReference>
<accession>A0ABN2R206</accession>
<dbReference type="InterPro" id="IPR001451">
    <property type="entry name" value="Hexapep"/>
</dbReference>
<evidence type="ECO:0000256" key="2">
    <source>
        <dbReference type="ARBA" id="ARBA00022737"/>
    </source>
</evidence>
<dbReference type="RefSeq" id="WP_157415275.1">
    <property type="nucleotide sequence ID" value="NZ_BAAAMK010000008.1"/>
</dbReference>
<keyword evidence="1" id="KW-0808">Transferase</keyword>
<gene>
    <name evidence="4" type="ORF">GCM10009717_31240</name>
</gene>
<evidence type="ECO:0000256" key="1">
    <source>
        <dbReference type="ARBA" id="ARBA00022679"/>
    </source>
</evidence>
<keyword evidence="5" id="KW-1185">Reference proteome</keyword>
<feature type="compositionally biased region" description="Polar residues" evidence="3">
    <location>
        <begin position="195"/>
        <end position="213"/>
    </location>
</feature>
<evidence type="ECO:0008006" key="6">
    <source>
        <dbReference type="Google" id="ProtNLM"/>
    </source>
</evidence>
<dbReference type="PANTHER" id="PTHR23416:SF78">
    <property type="entry name" value="LIPOPOLYSACCHARIDE BIOSYNTHESIS O-ACETYL TRANSFERASE WBBJ-RELATED"/>
    <property type="match status" value="1"/>
</dbReference>
<dbReference type="Proteomes" id="UP001499954">
    <property type="component" value="Unassembled WGS sequence"/>
</dbReference>
<dbReference type="InterPro" id="IPR011004">
    <property type="entry name" value="Trimer_LpxA-like_sf"/>
</dbReference>
<reference evidence="4 5" key="1">
    <citation type="journal article" date="2019" name="Int. J. Syst. Evol. Microbiol.">
        <title>The Global Catalogue of Microorganisms (GCM) 10K type strain sequencing project: providing services to taxonomists for standard genome sequencing and annotation.</title>
        <authorList>
            <consortium name="The Broad Institute Genomics Platform"/>
            <consortium name="The Broad Institute Genome Sequencing Center for Infectious Disease"/>
            <person name="Wu L."/>
            <person name="Ma J."/>
        </authorList>
    </citation>
    <scope>NUCLEOTIDE SEQUENCE [LARGE SCALE GENOMIC DNA]</scope>
    <source>
        <strain evidence="4 5">JCM 13584</strain>
    </source>
</reference>
<proteinExistence type="predicted"/>
<evidence type="ECO:0000313" key="5">
    <source>
        <dbReference type="Proteomes" id="UP001499954"/>
    </source>
</evidence>
<feature type="compositionally biased region" description="Low complexity" evidence="3">
    <location>
        <begin position="177"/>
        <end position="193"/>
    </location>
</feature>
<dbReference type="InterPro" id="IPR051159">
    <property type="entry name" value="Hexapeptide_acetyltransf"/>
</dbReference>
<dbReference type="PANTHER" id="PTHR23416">
    <property type="entry name" value="SIALIC ACID SYNTHASE-RELATED"/>
    <property type="match status" value="1"/>
</dbReference>
<name>A0ABN2R206_9MICO</name>
<keyword evidence="2" id="KW-0677">Repeat</keyword>
<evidence type="ECO:0000313" key="4">
    <source>
        <dbReference type="EMBL" id="GAA1962184.1"/>
    </source>
</evidence>
<feature type="region of interest" description="Disordered" evidence="3">
    <location>
        <begin position="175"/>
        <end position="213"/>
    </location>
</feature>
<dbReference type="Pfam" id="PF00132">
    <property type="entry name" value="Hexapep"/>
    <property type="match status" value="1"/>
</dbReference>
<dbReference type="InterPro" id="IPR018357">
    <property type="entry name" value="Hexapep_transf_CS"/>
</dbReference>
<protein>
    <recommendedName>
        <fullName evidence="6">Acyltransferase</fullName>
    </recommendedName>
</protein>
<sequence>MPRISGLAQSLLDLRTYAHALRLAHFSSYSHVRQVRRLHLGEGVSMAPNVSFRNAERISIGAGSHLGEHSVIWAGNSTGRILIGEKCLFAPNVTLTASNYGIEQGEVAIMDQPKIEQDIVIGDGAWLGANVVVLAGVTIGAGAVIAAGAVVTKDVPPQAIAGGVPAKVIGERPKPSVPVAEVATPEVAEPEPAQAGSQSAVPAEAGSQSAVPA</sequence>